<proteinExistence type="predicted"/>
<accession>A0ACC1K7P9</accession>
<evidence type="ECO:0000313" key="1">
    <source>
        <dbReference type="EMBL" id="KAJ2775176.1"/>
    </source>
</evidence>
<keyword evidence="2" id="KW-1185">Reference proteome</keyword>
<evidence type="ECO:0000313" key="2">
    <source>
        <dbReference type="Proteomes" id="UP001140234"/>
    </source>
</evidence>
<reference evidence="1" key="1">
    <citation type="submission" date="2022-07" db="EMBL/GenBank/DDBJ databases">
        <title>Phylogenomic reconstructions and comparative analyses of Kickxellomycotina fungi.</title>
        <authorList>
            <person name="Reynolds N.K."/>
            <person name="Stajich J.E."/>
            <person name="Barry K."/>
            <person name="Grigoriev I.V."/>
            <person name="Crous P."/>
            <person name="Smith M.E."/>
        </authorList>
    </citation>
    <scope>NUCLEOTIDE SEQUENCE</scope>
    <source>
        <strain evidence="1">CBS 109366</strain>
    </source>
</reference>
<dbReference type="EMBL" id="JANBUJ010000033">
    <property type="protein sequence ID" value="KAJ2775176.1"/>
    <property type="molecule type" value="Genomic_DNA"/>
</dbReference>
<dbReference type="Proteomes" id="UP001140234">
    <property type="component" value="Unassembled WGS sequence"/>
</dbReference>
<gene>
    <name evidence="1" type="ORF">IWQ57_000508</name>
</gene>
<name>A0ACC1K7P9_9FUNG</name>
<sequence length="260" mass="28281">MECLSEATALISAITHLVRNEMGFSPNEARCSATRAVADSFGETEAFGVYCIHAVAGPEQLAVPKVMRMHIQLLAEMVQYRMPSLVRWLPTKVWAGVVDVLLAGIDNDVYDIGQRTYEAINRLGAYVKISGLDGAPDELRSTFARGFKRILEKLLHALLFSPFDVELVESAGAALVTLGLTDPEHLQACFRELVSQCQSTVLAERLSSTLAKFGADLEMCDAVTAFLGAAGPIPDPIDSAALRQPLFEFLVNARAVLRVK</sequence>
<comment type="caution">
    <text evidence="1">The sequence shown here is derived from an EMBL/GenBank/DDBJ whole genome shotgun (WGS) entry which is preliminary data.</text>
</comment>
<protein>
    <submittedName>
        <fullName evidence="1">Uncharacterized protein</fullName>
    </submittedName>
</protein>
<organism evidence="1 2">
    <name type="scientific">Coemansia nantahalensis</name>
    <dbReference type="NCBI Taxonomy" id="2789366"/>
    <lineage>
        <taxon>Eukaryota</taxon>
        <taxon>Fungi</taxon>
        <taxon>Fungi incertae sedis</taxon>
        <taxon>Zoopagomycota</taxon>
        <taxon>Kickxellomycotina</taxon>
        <taxon>Kickxellomycetes</taxon>
        <taxon>Kickxellales</taxon>
        <taxon>Kickxellaceae</taxon>
        <taxon>Coemansia</taxon>
    </lineage>
</organism>